<dbReference type="OMA" id="HAMTIMF"/>
<dbReference type="Proteomes" id="UP000325462">
    <property type="component" value="Chromosome"/>
</dbReference>
<protein>
    <submittedName>
        <fullName evidence="2">DUF1934 family protein</fullName>
    </submittedName>
</protein>
<organism evidence="2 3">
    <name type="scientific">Staphylococcus lugdunensis</name>
    <dbReference type="NCBI Taxonomy" id="28035"/>
    <lineage>
        <taxon>Bacteria</taxon>
        <taxon>Bacillati</taxon>
        <taxon>Bacillota</taxon>
        <taxon>Bacilli</taxon>
        <taxon>Bacillales</taxon>
        <taxon>Staphylococcaceae</taxon>
        <taxon>Staphylococcus</taxon>
    </lineage>
</organism>
<evidence type="ECO:0000313" key="1">
    <source>
        <dbReference type="EMBL" id="QEX39643.1"/>
    </source>
</evidence>
<evidence type="ECO:0000313" key="3">
    <source>
        <dbReference type="Proteomes" id="UP000293637"/>
    </source>
</evidence>
<dbReference type="InterPro" id="IPR015231">
    <property type="entry name" value="DUF1934"/>
</dbReference>
<proteinExistence type="predicted"/>
<dbReference type="EMBL" id="CP041722">
    <property type="protein sequence ID" value="QEX39643.1"/>
    <property type="molecule type" value="Genomic_DNA"/>
</dbReference>
<dbReference type="Proteomes" id="UP000293637">
    <property type="component" value="Unassembled WGS sequence"/>
</dbReference>
<sequence>MTKTVKINTKQVLKQNGDKQQFDMTTIGVWQQRQSEFIRYEENIEDANVNVTIKIDQQGVKLIRKGDINMNLHFVEGKTTTTLYDISAGRLTLTVKTLSILHFVNKSGGKLKIHYELYQEDEKMGTYQYEINYKEISE</sequence>
<dbReference type="RefSeq" id="WP_002479419.1">
    <property type="nucleotide sequence ID" value="NZ_AP021848.1"/>
</dbReference>
<keyword evidence="4" id="KW-1185">Reference proteome</keyword>
<reference evidence="1 4" key="2">
    <citation type="submission" date="2019-07" db="EMBL/GenBank/DDBJ databases">
        <title>Comparative genome analysis of staphylococcus lugdunensis shows clonal complex-dependent diversity of the putative virulence factor, ess/type vii locus.</title>
        <authorList>
            <person name="Lebeurre J."/>
            <person name="Dahyot S."/>
            <person name="Diene S."/>
            <person name="Paulay A."/>
            <person name="Aubourg M."/>
            <person name="Argemi X."/>
            <person name="Giard J.-C."/>
            <person name="Tournier I."/>
            <person name="Francois P."/>
            <person name="Pestel-Caron M."/>
        </authorList>
    </citation>
    <scope>NUCLEOTIDE SEQUENCE [LARGE SCALE GENOMIC DNA]</scope>
    <source>
        <strain evidence="1 4">SL13</strain>
    </source>
</reference>
<reference evidence="2 3" key="1">
    <citation type="journal article" date="2019" name="Sci. Transl. Med.">
        <title>Quorum sensing between bacterial species on the skin protects against epidermal injury in atopic dermatitis.</title>
        <authorList>
            <person name="Williams M.R."/>
        </authorList>
    </citation>
    <scope>NUCLEOTIDE SEQUENCE [LARGE SCALE GENOMIC DNA]</scope>
    <source>
        <strain evidence="2 3">E7</strain>
    </source>
</reference>
<accession>A0A292DHC6</accession>
<dbReference type="Gene3D" id="2.40.128.20">
    <property type="match status" value="1"/>
</dbReference>
<dbReference type="AlphaFoldDB" id="A0A292DHC6"/>
<dbReference type="EMBL" id="SCHB01000005">
    <property type="protein sequence ID" value="TBW71877.1"/>
    <property type="molecule type" value="Genomic_DNA"/>
</dbReference>
<dbReference type="Pfam" id="PF09148">
    <property type="entry name" value="DUF1934"/>
    <property type="match status" value="1"/>
</dbReference>
<name>A0A292DHC6_STALU</name>
<dbReference type="GeneID" id="58090482"/>
<dbReference type="InterPro" id="IPR012674">
    <property type="entry name" value="Calycin"/>
</dbReference>
<evidence type="ECO:0000313" key="4">
    <source>
        <dbReference type="Proteomes" id="UP000325462"/>
    </source>
</evidence>
<dbReference type="SUPFAM" id="SSF50814">
    <property type="entry name" value="Lipocalins"/>
    <property type="match status" value="1"/>
</dbReference>
<gene>
    <name evidence="2" type="ORF">EQ812_08705</name>
    <name evidence="1" type="ORF">FO454_12275</name>
</gene>
<evidence type="ECO:0000313" key="2">
    <source>
        <dbReference type="EMBL" id="TBW71877.1"/>
    </source>
</evidence>